<keyword evidence="9 11" id="KW-0443">Lipid metabolism</keyword>
<evidence type="ECO:0000256" key="3">
    <source>
        <dbReference type="ARBA" id="ARBA00012687"/>
    </source>
</evidence>
<keyword evidence="7 11" id="KW-0328">Glycosyltransferase</keyword>
<dbReference type="Proteomes" id="UP000176037">
    <property type="component" value="Unassembled WGS sequence"/>
</dbReference>
<accession>A0A1E8FE95</accession>
<gene>
    <name evidence="11" type="primary">lpxB</name>
    <name evidence="12" type="ORF">BFC17_22150</name>
</gene>
<dbReference type="RefSeq" id="WP_070177169.1">
    <property type="nucleotide sequence ID" value="NZ_BMJR01000011.1"/>
</dbReference>
<keyword evidence="13" id="KW-1185">Reference proteome</keyword>
<evidence type="ECO:0000313" key="12">
    <source>
        <dbReference type="EMBL" id="OFI34240.1"/>
    </source>
</evidence>
<keyword evidence="8 11" id="KW-0808">Transferase</keyword>
<evidence type="ECO:0000256" key="8">
    <source>
        <dbReference type="ARBA" id="ARBA00022679"/>
    </source>
</evidence>
<evidence type="ECO:0000256" key="2">
    <source>
        <dbReference type="ARBA" id="ARBA00007868"/>
    </source>
</evidence>
<dbReference type="SUPFAM" id="SSF53756">
    <property type="entry name" value="UDP-Glycosyltransferase/glycogen phosphorylase"/>
    <property type="match status" value="1"/>
</dbReference>
<dbReference type="HAMAP" id="MF_00392">
    <property type="entry name" value="LpxB"/>
    <property type="match status" value="1"/>
</dbReference>
<proteinExistence type="inferred from homology"/>
<name>A0A1E8FE95_9ALTE</name>
<evidence type="ECO:0000256" key="1">
    <source>
        <dbReference type="ARBA" id="ARBA00002056"/>
    </source>
</evidence>
<evidence type="ECO:0000256" key="4">
    <source>
        <dbReference type="ARBA" id="ARBA00020902"/>
    </source>
</evidence>
<dbReference type="UniPathway" id="UPA00973"/>
<dbReference type="OrthoDB" id="9801642at2"/>
<dbReference type="AlphaFoldDB" id="A0A1E8FE95"/>
<dbReference type="GO" id="GO:0009245">
    <property type="term" value="P:lipid A biosynthetic process"/>
    <property type="evidence" value="ECO:0007669"/>
    <property type="project" value="UniProtKB-UniRule"/>
</dbReference>
<dbReference type="GO" id="GO:0008915">
    <property type="term" value="F:lipid-A-disaccharide synthase activity"/>
    <property type="evidence" value="ECO:0007669"/>
    <property type="project" value="UniProtKB-UniRule"/>
</dbReference>
<evidence type="ECO:0000313" key="13">
    <source>
        <dbReference type="Proteomes" id="UP000176037"/>
    </source>
</evidence>
<dbReference type="PANTHER" id="PTHR30372">
    <property type="entry name" value="LIPID-A-DISACCHARIDE SYNTHASE"/>
    <property type="match status" value="1"/>
</dbReference>
<reference evidence="12 13" key="1">
    <citation type="submission" date="2016-09" db="EMBL/GenBank/DDBJ databases">
        <title>Alteromonas lipolytica, a new species isolated from sea water.</title>
        <authorList>
            <person name="Wu Y.-H."/>
            <person name="Cheng H."/>
            <person name="Xu X.-W."/>
        </authorList>
    </citation>
    <scope>NUCLEOTIDE SEQUENCE [LARGE SCALE GENOMIC DNA]</scope>
    <source>
        <strain evidence="12 13">JW12</strain>
    </source>
</reference>
<dbReference type="GO" id="GO:0005543">
    <property type="term" value="F:phospholipid binding"/>
    <property type="evidence" value="ECO:0007669"/>
    <property type="project" value="TreeGrafter"/>
</dbReference>
<evidence type="ECO:0000256" key="9">
    <source>
        <dbReference type="ARBA" id="ARBA00023098"/>
    </source>
</evidence>
<keyword evidence="5 11" id="KW-0444">Lipid biosynthesis</keyword>
<comment type="function">
    <text evidence="1 11">Condensation of UDP-2,3-diacylglucosamine and 2,3-diacylglucosamine-1-phosphate to form lipid A disaccharide, a precursor of lipid A, a phosphorylated glycolipid that anchors the lipopolysaccharide to the outer membrane of the cell.</text>
</comment>
<comment type="catalytic activity">
    <reaction evidence="10 11">
        <text>a lipid X + a UDP-2-N,3-O-bis[(3R)-3-hydroxyacyl]-alpha-D-glucosamine = a lipid A disaccharide + UDP + H(+)</text>
        <dbReference type="Rhea" id="RHEA:67828"/>
        <dbReference type="ChEBI" id="CHEBI:15378"/>
        <dbReference type="ChEBI" id="CHEBI:58223"/>
        <dbReference type="ChEBI" id="CHEBI:137748"/>
        <dbReference type="ChEBI" id="CHEBI:176338"/>
        <dbReference type="ChEBI" id="CHEBI:176343"/>
        <dbReference type="EC" id="2.4.1.182"/>
    </reaction>
</comment>
<dbReference type="Pfam" id="PF02684">
    <property type="entry name" value="LpxB"/>
    <property type="match status" value="1"/>
</dbReference>
<dbReference type="GO" id="GO:0016020">
    <property type="term" value="C:membrane"/>
    <property type="evidence" value="ECO:0007669"/>
    <property type="project" value="GOC"/>
</dbReference>
<dbReference type="InterPro" id="IPR003835">
    <property type="entry name" value="Glyco_trans_19"/>
</dbReference>
<organism evidence="12 13">
    <name type="scientific">Alteromonas lipolytica</name>
    <dbReference type="NCBI Taxonomy" id="1856405"/>
    <lineage>
        <taxon>Bacteria</taxon>
        <taxon>Pseudomonadati</taxon>
        <taxon>Pseudomonadota</taxon>
        <taxon>Gammaproteobacteria</taxon>
        <taxon>Alteromonadales</taxon>
        <taxon>Alteromonadaceae</taxon>
        <taxon>Alteromonas/Salinimonas group</taxon>
        <taxon>Alteromonas</taxon>
    </lineage>
</organism>
<evidence type="ECO:0000256" key="10">
    <source>
        <dbReference type="ARBA" id="ARBA00048975"/>
    </source>
</evidence>
<dbReference type="EC" id="2.4.1.182" evidence="3 11"/>
<dbReference type="EMBL" id="MJIC01000014">
    <property type="protein sequence ID" value="OFI34240.1"/>
    <property type="molecule type" value="Genomic_DNA"/>
</dbReference>
<comment type="similarity">
    <text evidence="2 11">Belongs to the LpxB family.</text>
</comment>
<evidence type="ECO:0000256" key="5">
    <source>
        <dbReference type="ARBA" id="ARBA00022516"/>
    </source>
</evidence>
<comment type="pathway">
    <text evidence="11">Bacterial outer membrane biogenesis; LPS lipid A biosynthesis.</text>
</comment>
<comment type="caution">
    <text evidence="12">The sequence shown here is derived from an EMBL/GenBank/DDBJ whole genome shotgun (WGS) entry which is preliminary data.</text>
</comment>
<protein>
    <recommendedName>
        <fullName evidence="4 11">Lipid-A-disaccharide synthase</fullName>
        <ecNumber evidence="3 11">2.4.1.182</ecNumber>
    </recommendedName>
</protein>
<sequence>MRNSPLRIAIVAGEASGDVLAAGVIKSLKKRYPDAIFEGIAGTHMQAAGCKTLFDIEILSVMGLVEVLSSIRPILKVKNQLIEYFTDNPPDVYVGVDAPDFNLRVETALKAKGIKTVHYVSPTVWAWREKRIFKIAKATNRVLGIFPFEQDVYDKYQVPYSFVGHTMADIIPIVPDQNQARNTLGLSTELPCLAVLPGSRGGEVAKLLPVFTATVEQLWQHKPQCQVVIPAANERRLSQITAYLKEHRVEWLDDSRVFLLNGQSRESMIASDVILLASGTATLEAMLCKRPMVSAYLLSWLTHKMMMRMYKPDYFSLPNILANEALIPELLQEEVNPDRLCAELMKLFESDTTALTARFVELHQSLKQNADERAADAVMEVINE</sequence>
<keyword evidence="6 11" id="KW-0441">Lipid A biosynthesis</keyword>
<evidence type="ECO:0000256" key="6">
    <source>
        <dbReference type="ARBA" id="ARBA00022556"/>
    </source>
</evidence>
<evidence type="ECO:0000256" key="11">
    <source>
        <dbReference type="HAMAP-Rule" id="MF_00392"/>
    </source>
</evidence>
<dbReference type="NCBIfam" id="TIGR00215">
    <property type="entry name" value="lpxB"/>
    <property type="match status" value="1"/>
</dbReference>
<dbReference type="STRING" id="1856405.BFC17_22150"/>
<dbReference type="PANTHER" id="PTHR30372:SF4">
    <property type="entry name" value="LIPID-A-DISACCHARIDE SYNTHASE, MITOCHONDRIAL-RELATED"/>
    <property type="match status" value="1"/>
</dbReference>
<evidence type="ECO:0000256" key="7">
    <source>
        <dbReference type="ARBA" id="ARBA00022676"/>
    </source>
</evidence>